<dbReference type="Gene3D" id="1.10.10.10">
    <property type="entry name" value="Winged helix-like DNA-binding domain superfamily/Winged helix DNA-binding domain"/>
    <property type="match status" value="3"/>
</dbReference>
<evidence type="ECO:0000256" key="2">
    <source>
        <dbReference type="ARBA" id="ARBA00009695"/>
    </source>
</evidence>
<feature type="domain" description="RecX first three-helical" evidence="9">
    <location>
        <begin position="41"/>
        <end position="80"/>
    </location>
</feature>
<comment type="caution">
    <text evidence="10">The sequence shown here is derived from an EMBL/GenBank/DDBJ whole genome shotgun (WGS) entry which is preliminary data.</text>
</comment>
<dbReference type="AlphaFoldDB" id="A0A7X6I8Z9"/>
<dbReference type="PANTHER" id="PTHR33602:SF1">
    <property type="entry name" value="REGULATORY PROTEIN RECX FAMILY PROTEIN"/>
    <property type="match status" value="1"/>
</dbReference>
<feature type="domain" description="RecX second three-helical" evidence="7">
    <location>
        <begin position="87"/>
        <end position="127"/>
    </location>
</feature>
<dbReference type="InterPro" id="IPR053925">
    <property type="entry name" value="RecX_HTH_3rd"/>
</dbReference>
<keyword evidence="11" id="KW-1185">Reference proteome</keyword>
<comment type="similarity">
    <text evidence="2 5">Belongs to the RecX family.</text>
</comment>
<dbReference type="PANTHER" id="PTHR33602">
    <property type="entry name" value="REGULATORY PROTEIN RECX FAMILY PROTEIN"/>
    <property type="match status" value="1"/>
</dbReference>
<dbReference type="Pfam" id="PF21981">
    <property type="entry name" value="RecX_HTH3"/>
    <property type="match status" value="1"/>
</dbReference>
<comment type="function">
    <text evidence="5">Modulates RecA activity.</text>
</comment>
<dbReference type="RefSeq" id="WP_168057476.1">
    <property type="nucleotide sequence ID" value="NZ_VTOW01000001.1"/>
</dbReference>
<dbReference type="GO" id="GO:0006282">
    <property type="term" value="P:regulation of DNA repair"/>
    <property type="evidence" value="ECO:0007669"/>
    <property type="project" value="UniProtKB-UniRule"/>
</dbReference>
<dbReference type="InterPro" id="IPR036388">
    <property type="entry name" value="WH-like_DNA-bd_sf"/>
</dbReference>
<dbReference type="HAMAP" id="MF_01114">
    <property type="entry name" value="RecX"/>
    <property type="match status" value="1"/>
</dbReference>
<evidence type="ECO:0000256" key="5">
    <source>
        <dbReference type="HAMAP-Rule" id="MF_01114"/>
    </source>
</evidence>
<dbReference type="Pfam" id="PF21982">
    <property type="entry name" value="RecX_HTH1"/>
    <property type="match status" value="1"/>
</dbReference>
<sequence>MAESYRSTASRPARRAEAPAAPSGEREARQTAGASRPADRAKQSAYRLLSYRDRSVKEIETKLAEKGYSEEIIAEVIASLKEANYLDDDRFARQWVRFRTEHRHFGPIRLKRELLEKGISSEEADRAIEGRSEEWDLVEQAEAALRRRLKDPSLLHDLKTRRKAYAFLQRKGFNTETIFKVFKMMANPASE</sequence>
<accession>A0A7X6I8Z9</accession>
<organism evidence="10 11">
    <name type="scientific">Candidatus Manganitrophus noduliformans</name>
    <dbReference type="NCBI Taxonomy" id="2606439"/>
    <lineage>
        <taxon>Bacteria</taxon>
        <taxon>Pseudomonadati</taxon>
        <taxon>Nitrospirota</taxon>
        <taxon>Nitrospiria</taxon>
        <taxon>Candidatus Troglogloeales</taxon>
        <taxon>Candidatus Manganitrophaceae</taxon>
        <taxon>Candidatus Manganitrophus</taxon>
    </lineage>
</organism>
<name>A0A7X6I8Z9_9BACT</name>
<evidence type="ECO:0000256" key="1">
    <source>
        <dbReference type="ARBA" id="ARBA00004496"/>
    </source>
</evidence>
<dbReference type="Pfam" id="PF02631">
    <property type="entry name" value="RecX_HTH2"/>
    <property type="match status" value="1"/>
</dbReference>
<dbReference type="InterPro" id="IPR053926">
    <property type="entry name" value="RecX_HTH_1st"/>
</dbReference>
<proteinExistence type="inferred from homology"/>
<dbReference type="GO" id="GO:0005737">
    <property type="term" value="C:cytoplasm"/>
    <property type="evidence" value="ECO:0007669"/>
    <property type="project" value="UniProtKB-SubCell"/>
</dbReference>
<evidence type="ECO:0000259" key="9">
    <source>
        <dbReference type="Pfam" id="PF21982"/>
    </source>
</evidence>
<feature type="domain" description="RecX third three-helical" evidence="8">
    <location>
        <begin position="138"/>
        <end position="181"/>
    </location>
</feature>
<dbReference type="Proteomes" id="UP000534783">
    <property type="component" value="Unassembled WGS sequence"/>
</dbReference>
<protein>
    <recommendedName>
        <fullName evidence="3 5">Regulatory protein RecX</fullName>
    </recommendedName>
</protein>
<evidence type="ECO:0000313" key="10">
    <source>
        <dbReference type="EMBL" id="NKE69161.1"/>
    </source>
</evidence>
<keyword evidence="4 5" id="KW-0963">Cytoplasm</keyword>
<evidence type="ECO:0000259" key="8">
    <source>
        <dbReference type="Pfam" id="PF21981"/>
    </source>
</evidence>
<dbReference type="InterPro" id="IPR053924">
    <property type="entry name" value="RecX_HTH_2nd"/>
</dbReference>
<evidence type="ECO:0000259" key="7">
    <source>
        <dbReference type="Pfam" id="PF02631"/>
    </source>
</evidence>
<dbReference type="InterPro" id="IPR003783">
    <property type="entry name" value="Regulatory_RecX"/>
</dbReference>
<reference evidence="10 11" key="1">
    <citation type="journal article" date="2020" name="Nature">
        <title>Bacterial chemolithoautotrophy via manganese oxidation.</title>
        <authorList>
            <person name="Yu H."/>
            <person name="Leadbetter J.R."/>
        </authorList>
    </citation>
    <scope>NUCLEOTIDE SEQUENCE [LARGE SCALE GENOMIC DNA]</scope>
    <source>
        <strain evidence="10 11">Mn-1</strain>
    </source>
</reference>
<gene>
    <name evidence="5" type="primary">recX</name>
    <name evidence="10" type="ORF">MNODULE_00130</name>
</gene>
<evidence type="ECO:0000313" key="11">
    <source>
        <dbReference type="Proteomes" id="UP000534783"/>
    </source>
</evidence>
<feature type="region of interest" description="Disordered" evidence="6">
    <location>
        <begin position="1"/>
        <end position="43"/>
    </location>
</feature>
<evidence type="ECO:0000256" key="3">
    <source>
        <dbReference type="ARBA" id="ARBA00018111"/>
    </source>
</evidence>
<comment type="subcellular location">
    <subcellularLocation>
        <location evidence="1 5">Cytoplasm</location>
    </subcellularLocation>
</comment>
<evidence type="ECO:0000256" key="6">
    <source>
        <dbReference type="SAM" id="MobiDB-lite"/>
    </source>
</evidence>
<evidence type="ECO:0000256" key="4">
    <source>
        <dbReference type="ARBA" id="ARBA00022490"/>
    </source>
</evidence>
<feature type="compositionally biased region" description="Low complexity" evidence="6">
    <location>
        <begin position="1"/>
        <end position="11"/>
    </location>
</feature>
<dbReference type="EMBL" id="VTOW01000001">
    <property type="protein sequence ID" value="NKE69161.1"/>
    <property type="molecule type" value="Genomic_DNA"/>
</dbReference>